<accession>Q1DBQ1</accession>
<protein>
    <submittedName>
        <fullName evidence="1">Uncharacterized protein</fullName>
    </submittedName>
</protein>
<gene>
    <name evidence="1" type="ordered locus">MXAN_1670</name>
</gene>
<dbReference type="AlphaFoldDB" id="Q1DBQ1"/>
<proteinExistence type="predicted"/>
<keyword evidence="2" id="KW-1185">Reference proteome</keyword>
<name>Q1DBQ1_MYXXD</name>
<evidence type="ECO:0000313" key="2">
    <source>
        <dbReference type="Proteomes" id="UP000002402"/>
    </source>
</evidence>
<reference evidence="1 2" key="1">
    <citation type="journal article" date="2006" name="Proc. Natl. Acad. Sci. U.S.A.">
        <title>Evolution of sensory complexity recorded in a myxobacterial genome.</title>
        <authorList>
            <person name="Goldman B.S."/>
            <person name="Nierman W.C."/>
            <person name="Kaiser D."/>
            <person name="Slater S.C."/>
            <person name="Durkin A.S."/>
            <person name="Eisen J.A."/>
            <person name="Ronning C.M."/>
            <person name="Barbazuk W.B."/>
            <person name="Blanchard M."/>
            <person name="Field C."/>
            <person name="Halling C."/>
            <person name="Hinkle G."/>
            <person name="Iartchuk O."/>
            <person name="Kim H.S."/>
            <person name="Mackenzie C."/>
            <person name="Madupu R."/>
            <person name="Miller N."/>
            <person name="Shvartsbeyn A."/>
            <person name="Sullivan S.A."/>
            <person name="Vaudin M."/>
            <person name="Wiegand R."/>
            <person name="Kaplan H.B."/>
        </authorList>
    </citation>
    <scope>NUCLEOTIDE SEQUENCE [LARGE SCALE GENOMIC DNA]</scope>
    <source>
        <strain evidence="2">DK1622</strain>
    </source>
</reference>
<sequence>MHQGFHLPLDALQVVEPELQCFAQVALVGVKDLVMQLRDAFRQARVEDVDLLMGELQDHGSPL</sequence>
<evidence type="ECO:0000313" key="1">
    <source>
        <dbReference type="EMBL" id="ABF86258.1"/>
    </source>
</evidence>
<dbReference type="EnsemblBacteria" id="ABF86258">
    <property type="protein sequence ID" value="ABF86258"/>
    <property type="gene ID" value="MXAN_1670"/>
</dbReference>
<dbReference type="KEGG" id="mxa:MXAN_1670"/>
<dbReference type="Proteomes" id="UP000002402">
    <property type="component" value="Chromosome"/>
</dbReference>
<organism evidence="1 2">
    <name type="scientific">Myxococcus xanthus (strain DK1622)</name>
    <dbReference type="NCBI Taxonomy" id="246197"/>
    <lineage>
        <taxon>Bacteria</taxon>
        <taxon>Pseudomonadati</taxon>
        <taxon>Myxococcota</taxon>
        <taxon>Myxococcia</taxon>
        <taxon>Myxococcales</taxon>
        <taxon>Cystobacterineae</taxon>
        <taxon>Myxococcaceae</taxon>
        <taxon>Myxococcus</taxon>
    </lineage>
</organism>
<dbReference type="EMBL" id="CP000113">
    <property type="protein sequence ID" value="ABF86258.1"/>
    <property type="molecule type" value="Genomic_DNA"/>
</dbReference>
<dbReference type="HOGENOM" id="CLU_2881172_0_0_7"/>